<evidence type="ECO:0000313" key="9">
    <source>
        <dbReference type="EMBL" id="MBC5688796.1"/>
    </source>
</evidence>
<dbReference type="PANTHER" id="PTHR43005">
    <property type="entry name" value="BLR7065 PROTEIN"/>
    <property type="match status" value="1"/>
</dbReference>
<dbReference type="InterPro" id="IPR035906">
    <property type="entry name" value="MetI-like_sf"/>
</dbReference>
<evidence type="ECO:0000313" key="10">
    <source>
        <dbReference type="Proteomes" id="UP000652477"/>
    </source>
</evidence>
<keyword evidence="3" id="KW-1003">Cell membrane</keyword>
<keyword evidence="10" id="KW-1185">Reference proteome</keyword>
<keyword evidence="2 7" id="KW-0813">Transport</keyword>
<evidence type="ECO:0000259" key="8">
    <source>
        <dbReference type="PROSITE" id="PS50928"/>
    </source>
</evidence>
<dbReference type="Gene3D" id="1.10.3720.10">
    <property type="entry name" value="MetI-like"/>
    <property type="match status" value="1"/>
</dbReference>
<dbReference type="GO" id="GO:0005886">
    <property type="term" value="C:plasma membrane"/>
    <property type="evidence" value="ECO:0007669"/>
    <property type="project" value="UniProtKB-SubCell"/>
</dbReference>
<dbReference type="SUPFAM" id="SSF161098">
    <property type="entry name" value="MetI-like"/>
    <property type="match status" value="1"/>
</dbReference>
<evidence type="ECO:0000256" key="4">
    <source>
        <dbReference type="ARBA" id="ARBA00022692"/>
    </source>
</evidence>
<evidence type="ECO:0000256" key="1">
    <source>
        <dbReference type="ARBA" id="ARBA00004651"/>
    </source>
</evidence>
<feature type="transmembrane region" description="Helical" evidence="7">
    <location>
        <begin position="77"/>
        <end position="98"/>
    </location>
</feature>
<evidence type="ECO:0000256" key="2">
    <source>
        <dbReference type="ARBA" id="ARBA00022448"/>
    </source>
</evidence>
<dbReference type="GO" id="GO:0055085">
    <property type="term" value="P:transmembrane transport"/>
    <property type="evidence" value="ECO:0007669"/>
    <property type="project" value="InterPro"/>
</dbReference>
<accession>A0A923LHK2</accession>
<dbReference type="PANTHER" id="PTHR43005:SF2">
    <property type="entry name" value="INTEGRAL MEMBRANE SUGAR TRANSPORT PROTEIN"/>
    <property type="match status" value="1"/>
</dbReference>
<evidence type="ECO:0000256" key="6">
    <source>
        <dbReference type="ARBA" id="ARBA00023136"/>
    </source>
</evidence>
<dbReference type="Proteomes" id="UP000652477">
    <property type="component" value="Unassembled WGS sequence"/>
</dbReference>
<gene>
    <name evidence="9" type="ORF">H8S37_07650</name>
</gene>
<comment type="caution">
    <text evidence="9">The sequence shown here is derived from an EMBL/GenBank/DDBJ whole genome shotgun (WGS) entry which is preliminary data.</text>
</comment>
<organism evidence="9 10">
    <name type="scientific">Mediterraneibacter hominis</name>
    <dbReference type="NCBI Taxonomy" id="2763054"/>
    <lineage>
        <taxon>Bacteria</taxon>
        <taxon>Bacillati</taxon>
        <taxon>Bacillota</taxon>
        <taxon>Clostridia</taxon>
        <taxon>Lachnospirales</taxon>
        <taxon>Lachnospiraceae</taxon>
        <taxon>Mediterraneibacter</taxon>
    </lineage>
</organism>
<feature type="transmembrane region" description="Helical" evidence="7">
    <location>
        <begin position="110"/>
        <end position="132"/>
    </location>
</feature>
<evidence type="ECO:0000256" key="3">
    <source>
        <dbReference type="ARBA" id="ARBA00022475"/>
    </source>
</evidence>
<dbReference type="CDD" id="cd06261">
    <property type="entry name" value="TM_PBP2"/>
    <property type="match status" value="1"/>
</dbReference>
<keyword evidence="4 7" id="KW-0812">Transmembrane</keyword>
<proteinExistence type="inferred from homology"/>
<feature type="transmembrane region" description="Helical" evidence="7">
    <location>
        <begin position="12"/>
        <end position="34"/>
    </location>
</feature>
<evidence type="ECO:0000256" key="5">
    <source>
        <dbReference type="ARBA" id="ARBA00022989"/>
    </source>
</evidence>
<dbReference type="AlphaFoldDB" id="A0A923LHK2"/>
<dbReference type="PROSITE" id="PS50928">
    <property type="entry name" value="ABC_TM1"/>
    <property type="match status" value="1"/>
</dbReference>
<name>A0A923LHK2_9FIRM</name>
<feature type="domain" description="ABC transmembrane type-1" evidence="8">
    <location>
        <begin position="73"/>
        <end position="287"/>
    </location>
</feature>
<feature type="transmembrane region" description="Helical" evidence="7">
    <location>
        <begin position="267"/>
        <end position="288"/>
    </location>
</feature>
<keyword evidence="5 7" id="KW-1133">Transmembrane helix</keyword>
<dbReference type="EMBL" id="JACOPF010000001">
    <property type="protein sequence ID" value="MBC5688796.1"/>
    <property type="molecule type" value="Genomic_DNA"/>
</dbReference>
<dbReference type="RefSeq" id="WP_186875390.1">
    <property type="nucleotide sequence ID" value="NZ_JACOPF010000001.1"/>
</dbReference>
<keyword evidence="6 7" id="KW-0472">Membrane</keyword>
<dbReference type="InterPro" id="IPR000515">
    <property type="entry name" value="MetI-like"/>
</dbReference>
<reference evidence="9" key="1">
    <citation type="submission" date="2020-08" db="EMBL/GenBank/DDBJ databases">
        <title>Genome public.</title>
        <authorList>
            <person name="Liu C."/>
            <person name="Sun Q."/>
        </authorList>
    </citation>
    <scope>NUCLEOTIDE SEQUENCE</scope>
    <source>
        <strain evidence="9">NSJ-55</strain>
    </source>
</reference>
<evidence type="ECO:0000256" key="7">
    <source>
        <dbReference type="RuleBase" id="RU363032"/>
    </source>
</evidence>
<protein>
    <submittedName>
        <fullName evidence="9">Sugar ABC transporter permease</fullName>
    </submittedName>
</protein>
<sequence>MFKGKQYLKKKAMPYFMLLPLLAVIAVFMLYPIFNTFWLSMQDHVLTNVKDMGFNGGTNFTRLFEDETFWKAAVNSVFWTVANVVLQLFFGLLVALLLNQKFKGRGVFRALIFTPWAVGGMLVALIWSFMFNESVGVIGDLLMKLGIVDGKISWFSSGSSAMWAMIIANTWRGVPFFAISILSALQTIPTEVYESADVDGASAVYKFFKITLPLIKDTLLLTTLLRTIWTLNIVDIIYGMTKGGPNFSTLTIPVYIMMTFNDSLDAGYASAMAVIVMLVLVIFSAVYLKVGKYGEEEYY</sequence>
<feature type="transmembrane region" description="Helical" evidence="7">
    <location>
        <begin position="219"/>
        <end position="240"/>
    </location>
</feature>
<dbReference type="Pfam" id="PF00528">
    <property type="entry name" value="BPD_transp_1"/>
    <property type="match status" value="1"/>
</dbReference>
<comment type="similarity">
    <text evidence="7">Belongs to the binding-protein-dependent transport system permease family.</text>
</comment>
<comment type="subcellular location">
    <subcellularLocation>
        <location evidence="1 7">Cell membrane</location>
        <topology evidence="1 7">Multi-pass membrane protein</topology>
    </subcellularLocation>
</comment>